<evidence type="ECO:0008006" key="5">
    <source>
        <dbReference type="Google" id="ProtNLM"/>
    </source>
</evidence>
<keyword evidence="2" id="KW-1133">Transmembrane helix</keyword>
<dbReference type="AlphaFoldDB" id="A0A8H3VJE5"/>
<feature type="transmembrane region" description="Helical" evidence="2">
    <location>
        <begin position="241"/>
        <end position="269"/>
    </location>
</feature>
<feature type="compositionally biased region" description="Low complexity" evidence="1">
    <location>
        <begin position="134"/>
        <end position="144"/>
    </location>
</feature>
<keyword evidence="2" id="KW-0812">Transmembrane</keyword>
<evidence type="ECO:0000256" key="2">
    <source>
        <dbReference type="SAM" id="Phobius"/>
    </source>
</evidence>
<feature type="transmembrane region" description="Helical" evidence="2">
    <location>
        <begin position="209"/>
        <end position="229"/>
    </location>
</feature>
<organism evidence="3 4">
    <name type="scientific">Venturia inaequalis</name>
    <name type="common">Apple scab fungus</name>
    <dbReference type="NCBI Taxonomy" id="5025"/>
    <lineage>
        <taxon>Eukaryota</taxon>
        <taxon>Fungi</taxon>
        <taxon>Dikarya</taxon>
        <taxon>Ascomycota</taxon>
        <taxon>Pezizomycotina</taxon>
        <taxon>Dothideomycetes</taxon>
        <taxon>Pleosporomycetidae</taxon>
        <taxon>Venturiales</taxon>
        <taxon>Venturiaceae</taxon>
        <taxon>Venturia</taxon>
    </lineage>
</organism>
<proteinExistence type="predicted"/>
<feature type="region of interest" description="Disordered" evidence="1">
    <location>
        <begin position="1"/>
        <end position="32"/>
    </location>
</feature>
<gene>
    <name evidence="3" type="ORF">EG327_003177</name>
</gene>
<comment type="caution">
    <text evidence="3">The sequence shown here is derived from an EMBL/GenBank/DDBJ whole genome shotgun (WGS) entry which is preliminary data.</text>
</comment>
<sequence>MAPPSTPLIQPPPMAYSPPTDDRGHHGQGLAQAYYSKSIPHKGQSPFLATYPSASTSSEPTKGSLSLESSMLVKTMSESCDSMVSSPARSSFGGLAPKPLRHSTISYQESKSHHSVGNVPIKDLEKQQVRGSRHTPSSRPRSSGYTTSSGGPRDELSGVLLESKAAKISLYLSLFNPLVSLVILLYTLFALIALLLLQPLRLCTKSTTFRLQIIGFLAPTLKMQLAFIYSPDNAETYSAPLLIMINLFSPIVSFGVATAAWVAAAFWFFNAILGDPDGSDKPRGYNDGRASVIGVRKWWERWLTRAVR</sequence>
<protein>
    <recommendedName>
        <fullName evidence="5">Gb</fullName>
    </recommendedName>
</protein>
<evidence type="ECO:0000313" key="4">
    <source>
        <dbReference type="Proteomes" id="UP000490939"/>
    </source>
</evidence>
<feature type="compositionally biased region" description="Polar residues" evidence="1">
    <location>
        <begin position="52"/>
        <end position="66"/>
    </location>
</feature>
<feature type="region of interest" description="Disordered" evidence="1">
    <location>
        <begin position="106"/>
        <end position="152"/>
    </location>
</feature>
<accession>A0A8H3VJE5</accession>
<keyword evidence="4" id="KW-1185">Reference proteome</keyword>
<keyword evidence="2" id="KW-0472">Membrane</keyword>
<name>A0A8H3VJE5_VENIN</name>
<dbReference type="Proteomes" id="UP000490939">
    <property type="component" value="Unassembled WGS sequence"/>
</dbReference>
<feature type="transmembrane region" description="Helical" evidence="2">
    <location>
        <begin position="174"/>
        <end position="197"/>
    </location>
</feature>
<dbReference type="EMBL" id="WNWR01000205">
    <property type="protein sequence ID" value="KAE9988851.1"/>
    <property type="molecule type" value="Genomic_DNA"/>
</dbReference>
<evidence type="ECO:0000256" key="1">
    <source>
        <dbReference type="SAM" id="MobiDB-lite"/>
    </source>
</evidence>
<feature type="compositionally biased region" description="Pro residues" evidence="1">
    <location>
        <begin position="1"/>
        <end position="16"/>
    </location>
</feature>
<feature type="region of interest" description="Disordered" evidence="1">
    <location>
        <begin position="45"/>
        <end position="66"/>
    </location>
</feature>
<evidence type="ECO:0000313" key="3">
    <source>
        <dbReference type="EMBL" id="KAE9988851.1"/>
    </source>
</evidence>
<reference evidence="3 4" key="1">
    <citation type="submission" date="2019-07" db="EMBL/GenBank/DDBJ databases">
        <title>Venturia inaequalis Genome Resource.</title>
        <authorList>
            <person name="Lichtner F.J."/>
        </authorList>
    </citation>
    <scope>NUCLEOTIDE SEQUENCE [LARGE SCALE GENOMIC DNA]</scope>
    <source>
        <strain evidence="3 4">DMI_063113</strain>
    </source>
</reference>